<dbReference type="InterPro" id="IPR036485">
    <property type="entry name" value="Glu_synth_asu_C_sf"/>
</dbReference>
<dbReference type="AlphaFoldDB" id="A0A316AAU7"/>
<dbReference type="InterPro" id="IPR012061">
    <property type="entry name" value="Glu_synth_lsu_3"/>
</dbReference>
<dbReference type="PANTHER" id="PTHR39673:SF5">
    <property type="entry name" value="TUNGSTEN-CONTAINING FORMYLMETHANOFURAN DEHYDROGENASE 2 SUBUNIT C"/>
    <property type="match status" value="1"/>
</dbReference>
<reference evidence="2 3" key="1">
    <citation type="submission" date="2018-03" db="EMBL/GenBank/DDBJ databases">
        <title>Genomic Encyclopedia of Archaeal and Bacterial Type Strains, Phase II (KMG-II): from individual species to whole genera.</title>
        <authorList>
            <person name="Goeker M."/>
        </authorList>
    </citation>
    <scope>NUCLEOTIDE SEQUENCE [LARGE SCALE GENOMIC DNA]</scope>
    <source>
        <strain evidence="2 3">DSM 44889</strain>
    </source>
</reference>
<dbReference type="GO" id="GO:0016491">
    <property type="term" value="F:oxidoreductase activity"/>
    <property type="evidence" value="ECO:0007669"/>
    <property type="project" value="InterPro"/>
</dbReference>
<accession>A0A316AAU7</accession>
<comment type="caution">
    <text evidence="2">The sequence shown here is derived from an EMBL/GenBank/DDBJ whole genome shotgun (WGS) entry which is preliminary data.</text>
</comment>
<name>A0A316AAU7_9ACTN</name>
<dbReference type="RefSeq" id="WP_109773671.1">
    <property type="nucleotide sequence ID" value="NZ_QGDQ01000007.1"/>
</dbReference>
<dbReference type="PIRSF" id="PIRSF006519">
    <property type="entry name" value="GOGAT_dom3"/>
    <property type="match status" value="1"/>
</dbReference>
<feature type="region of interest" description="Disordered" evidence="1">
    <location>
        <begin position="1"/>
        <end position="20"/>
    </location>
</feature>
<evidence type="ECO:0000313" key="2">
    <source>
        <dbReference type="EMBL" id="PWJ54338.1"/>
    </source>
</evidence>
<dbReference type="CDD" id="cd00504">
    <property type="entry name" value="GXGXG"/>
    <property type="match status" value="1"/>
</dbReference>
<evidence type="ECO:0000256" key="1">
    <source>
        <dbReference type="SAM" id="MobiDB-lite"/>
    </source>
</evidence>
<dbReference type="OrthoDB" id="287000at2"/>
<dbReference type="Proteomes" id="UP000245469">
    <property type="component" value="Unassembled WGS sequence"/>
</dbReference>
<proteinExistence type="predicted"/>
<dbReference type="EMBL" id="QGDQ01000007">
    <property type="protein sequence ID" value="PWJ54338.1"/>
    <property type="molecule type" value="Genomic_DNA"/>
</dbReference>
<gene>
    <name evidence="2" type="ORF">BXY45_10734</name>
</gene>
<evidence type="ECO:0000313" key="3">
    <source>
        <dbReference type="Proteomes" id="UP000245469"/>
    </source>
</evidence>
<organism evidence="2 3">
    <name type="scientific">Quadrisphaera granulorum</name>
    <dbReference type="NCBI Taxonomy" id="317664"/>
    <lineage>
        <taxon>Bacteria</taxon>
        <taxon>Bacillati</taxon>
        <taxon>Actinomycetota</taxon>
        <taxon>Actinomycetes</taxon>
        <taxon>Kineosporiales</taxon>
        <taxon>Kineosporiaceae</taxon>
        <taxon>Quadrisphaera</taxon>
    </lineage>
</organism>
<keyword evidence="3" id="KW-1185">Reference proteome</keyword>
<sequence>MGALSTPVIEDAPTSTINDDDAGAAAAGSTVDVVVHDLRTATVRELNAALHALPEGDSSRWRVLNPDGTHSIAAGLDRPVTVEIEGPAGYYCAGMNQHATVEIHGSAGVGVAENMMSGRVHVHGDASQSAGATAHGGLLVIDGNASARCGISMKGVDIVVGGNVGHMSAFMAQAGRLVVCGDAGDALGDSIYEARLYVKGRVASLGADCVAKEMRPEHLAELTELLRAAGRDDDPAAFTRYGSARTLYNFHVDNASAY</sequence>
<protein>
    <submittedName>
        <fullName evidence="2">N-methylglutamate synthase subunit B</fullName>
    </submittedName>
</protein>
<dbReference type="Gene3D" id="2.160.20.60">
    <property type="entry name" value="Glutamate synthase, alpha subunit, C-terminal domain"/>
    <property type="match status" value="1"/>
</dbReference>
<dbReference type="PANTHER" id="PTHR39673">
    <property type="entry name" value="TUNGSTEN FORMYLMETHANOFURAN DEHYDROGENASE, SUBUNIT C (FWDC)"/>
    <property type="match status" value="1"/>
</dbReference>
<dbReference type="SUPFAM" id="SSF69336">
    <property type="entry name" value="Alpha subunit of glutamate synthase, C-terminal domain"/>
    <property type="match status" value="1"/>
</dbReference>